<dbReference type="Pfam" id="PF16064">
    <property type="entry name" value="DUF4806"/>
    <property type="match status" value="1"/>
</dbReference>
<proteinExistence type="predicted"/>
<protein>
    <recommendedName>
        <fullName evidence="1">DUF4806 domain-containing protein</fullName>
    </recommendedName>
</protein>
<reference evidence="2" key="1">
    <citation type="submission" date="2021-12" db="EMBL/GenBank/DDBJ databases">
        <authorList>
            <person name="King R."/>
        </authorList>
    </citation>
    <scope>NUCLEOTIDE SEQUENCE</scope>
</reference>
<evidence type="ECO:0000259" key="1">
    <source>
        <dbReference type="Pfam" id="PF16064"/>
    </source>
</evidence>
<dbReference type="InterPro" id="IPR032071">
    <property type="entry name" value="DUF4806"/>
</dbReference>
<gene>
    <name evidence="2" type="ORF">BEMITA_LOCUS901</name>
</gene>
<feature type="domain" description="DUF4806" evidence="1">
    <location>
        <begin position="31"/>
        <end position="109"/>
    </location>
</feature>
<organism evidence="2 3">
    <name type="scientific">Bemisia tabaci</name>
    <name type="common">Sweetpotato whitefly</name>
    <name type="synonym">Aleurodes tabaci</name>
    <dbReference type="NCBI Taxonomy" id="7038"/>
    <lineage>
        <taxon>Eukaryota</taxon>
        <taxon>Metazoa</taxon>
        <taxon>Ecdysozoa</taxon>
        <taxon>Arthropoda</taxon>
        <taxon>Hexapoda</taxon>
        <taxon>Insecta</taxon>
        <taxon>Pterygota</taxon>
        <taxon>Neoptera</taxon>
        <taxon>Paraneoptera</taxon>
        <taxon>Hemiptera</taxon>
        <taxon>Sternorrhyncha</taxon>
        <taxon>Aleyrodoidea</taxon>
        <taxon>Aleyrodidae</taxon>
        <taxon>Aleyrodinae</taxon>
        <taxon>Bemisia</taxon>
    </lineage>
</organism>
<evidence type="ECO:0000313" key="2">
    <source>
        <dbReference type="EMBL" id="CAH0381232.1"/>
    </source>
</evidence>
<name>A0A9P0A109_BEMTA</name>
<evidence type="ECO:0000313" key="3">
    <source>
        <dbReference type="Proteomes" id="UP001152759"/>
    </source>
</evidence>
<keyword evidence="3" id="KW-1185">Reference proteome</keyword>
<dbReference type="PANTHER" id="PTHR34153">
    <property type="entry name" value="SI:CH211-262H13.3-RELATED-RELATED"/>
    <property type="match status" value="1"/>
</dbReference>
<sequence>MRYNSPVVLDERTLDKLQGLADNGMSLMRTYLPLTSHDDLRQFEVNLSDYSFRAQIVKELSLSGRKNFKKTITDICRQLMTDDLAHDFSWKGQRNNKMAMEDLLLKDLIFDVVRLKGFRPPCLGSYKIIEIIKEWLAQANNRLKRRQTKYLRFNPSSGSLGHHHLFRSLQN</sequence>
<dbReference type="Proteomes" id="UP001152759">
    <property type="component" value="Chromosome 1"/>
</dbReference>
<dbReference type="EMBL" id="OU963862">
    <property type="protein sequence ID" value="CAH0381232.1"/>
    <property type="molecule type" value="Genomic_DNA"/>
</dbReference>
<accession>A0A9P0A109</accession>
<dbReference type="PANTHER" id="PTHR34153:SF2">
    <property type="entry name" value="SI:CH211-262H13.3-RELATED"/>
    <property type="match status" value="1"/>
</dbReference>
<dbReference type="KEGG" id="btab:109041070"/>
<dbReference type="AlphaFoldDB" id="A0A9P0A109"/>